<gene>
    <name evidence="5" type="primary">ga11913</name>
    <name evidence="5" type="ORF">PR202_ga11913</name>
</gene>
<dbReference type="InterPro" id="IPR002902">
    <property type="entry name" value="GNK2"/>
</dbReference>
<dbReference type="PROSITE" id="PS51473">
    <property type="entry name" value="GNK2"/>
    <property type="match status" value="2"/>
</dbReference>
<evidence type="ECO:0000259" key="4">
    <source>
        <dbReference type="PROSITE" id="PS51473"/>
    </source>
</evidence>
<keyword evidence="1" id="KW-0732">Signal</keyword>
<dbReference type="PANTHER" id="PTHR32099:SF102">
    <property type="entry name" value="OS12G0608700 PROTEIN"/>
    <property type="match status" value="1"/>
</dbReference>
<dbReference type="Gene3D" id="3.30.430.20">
    <property type="entry name" value="Gnk2 domain, C-X8-C-X2-C motif"/>
    <property type="match status" value="2"/>
</dbReference>
<dbReference type="AlphaFoldDB" id="A0AAV5CAN3"/>
<keyword evidence="6" id="KW-1185">Reference proteome</keyword>
<dbReference type="CDD" id="cd23509">
    <property type="entry name" value="Gnk2-like"/>
    <property type="match status" value="2"/>
</dbReference>
<reference evidence="5" key="2">
    <citation type="submission" date="2021-12" db="EMBL/GenBank/DDBJ databases">
        <title>Resequencing data analysis of finger millet.</title>
        <authorList>
            <person name="Hatakeyama M."/>
            <person name="Aluri S."/>
            <person name="Balachadran M.T."/>
            <person name="Sivarajan S.R."/>
            <person name="Poveda L."/>
            <person name="Shimizu-Inatsugi R."/>
            <person name="Schlapbach R."/>
            <person name="Sreeman S.M."/>
            <person name="Shimizu K.K."/>
        </authorList>
    </citation>
    <scope>NUCLEOTIDE SEQUENCE</scope>
</reference>
<dbReference type="InterPro" id="IPR038408">
    <property type="entry name" value="GNK2_sf"/>
</dbReference>
<feature type="domain" description="Gnk2-homologous" evidence="4">
    <location>
        <begin position="23"/>
        <end position="127"/>
    </location>
</feature>
<evidence type="ECO:0000256" key="3">
    <source>
        <dbReference type="SAM" id="MobiDB-lite"/>
    </source>
</evidence>
<accession>A0AAV5CAN3</accession>
<sequence>MGSVLAAAVAQAPAPAPVDNVLRPTAPSCSTTGNYTAGDQYQKNLADLLATMPAAATNNSWFYTGSAGSGADQVFGLIMCFADRNATQCQDCLTRGPASIASSVCPGSRRVDAAYDACVLRYADAPVSGEADDDVAFYVYEATGADVDDPVALDVARSDLMDELARAAAVADMRIANGSAPCAGAAEDVYGMAQCTRDMAPEQCATCLEGYVEKIREVFGDWTGGAIKGYSCYVRYRIGAFDVTLPPAPATPPPAAATPPPAPATPPSSPPPAAATPPPAPATPPSSPPPAAATPPTSPSSPPPATATPPPAPATPPSSPPPAAATPPPAPSTPPTPSSPPPAAATPPPTSPPPAAATPPPAPATPPAPPATQPSSPPPVPVTQPPSSPPTPAAELPSPPPCP</sequence>
<dbReference type="Proteomes" id="UP001054889">
    <property type="component" value="Unassembled WGS sequence"/>
</dbReference>
<name>A0AAV5CAN3_ELECO</name>
<dbReference type="EMBL" id="BQKI01000005">
    <property type="protein sequence ID" value="GJM95205.1"/>
    <property type="molecule type" value="Genomic_DNA"/>
</dbReference>
<dbReference type="PANTHER" id="PTHR32099">
    <property type="entry name" value="CYSTEINE-RICH REPEAT SECRETORY PROTEIN"/>
    <property type="match status" value="1"/>
</dbReference>
<feature type="domain" description="Gnk2-homologous" evidence="4">
    <location>
        <begin position="135"/>
        <end position="241"/>
    </location>
</feature>
<feature type="region of interest" description="Disordered" evidence="3">
    <location>
        <begin position="251"/>
        <end position="403"/>
    </location>
</feature>
<evidence type="ECO:0000313" key="6">
    <source>
        <dbReference type="Proteomes" id="UP001054889"/>
    </source>
</evidence>
<dbReference type="PRINTS" id="PR01217">
    <property type="entry name" value="PRICHEXTENSN"/>
</dbReference>
<dbReference type="Pfam" id="PF01657">
    <property type="entry name" value="Stress-antifung"/>
    <property type="match status" value="2"/>
</dbReference>
<evidence type="ECO:0000256" key="1">
    <source>
        <dbReference type="ARBA" id="ARBA00022729"/>
    </source>
</evidence>
<keyword evidence="2" id="KW-0677">Repeat</keyword>
<comment type="caution">
    <text evidence="5">The sequence shown here is derived from an EMBL/GenBank/DDBJ whole genome shotgun (WGS) entry which is preliminary data.</text>
</comment>
<reference evidence="5" key="1">
    <citation type="journal article" date="2018" name="DNA Res.">
        <title>Multiple hybrid de novo genome assembly of finger millet, an orphan allotetraploid crop.</title>
        <authorList>
            <person name="Hatakeyama M."/>
            <person name="Aluri S."/>
            <person name="Balachadran M.T."/>
            <person name="Sivarajan S.R."/>
            <person name="Patrignani A."/>
            <person name="Gruter S."/>
            <person name="Poveda L."/>
            <person name="Shimizu-Inatsugi R."/>
            <person name="Baeten J."/>
            <person name="Francoijs K.J."/>
            <person name="Nataraja K.N."/>
            <person name="Reddy Y.A.N."/>
            <person name="Phadnis S."/>
            <person name="Ravikumar R.L."/>
            <person name="Schlapbach R."/>
            <person name="Sreeman S.M."/>
            <person name="Shimizu K.K."/>
        </authorList>
    </citation>
    <scope>NUCLEOTIDE SEQUENCE</scope>
</reference>
<protein>
    <recommendedName>
        <fullName evidence="4">Gnk2-homologous domain-containing protein</fullName>
    </recommendedName>
</protein>
<evidence type="ECO:0000313" key="5">
    <source>
        <dbReference type="EMBL" id="GJM95205.1"/>
    </source>
</evidence>
<organism evidence="5 6">
    <name type="scientific">Eleusine coracana subsp. coracana</name>
    <dbReference type="NCBI Taxonomy" id="191504"/>
    <lineage>
        <taxon>Eukaryota</taxon>
        <taxon>Viridiplantae</taxon>
        <taxon>Streptophyta</taxon>
        <taxon>Embryophyta</taxon>
        <taxon>Tracheophyta</taxon>
        <taxon>Spermatophyta</taxon>
        <taxon>Magnoliopsida</taxon>
        <taxon>Liliopsida</taxon>
        <taxon>Poales</taxon>
        <taxon>Poaceae</taxon>
        <taxon>PACMAD clade</taxon>
        <taxon>Chloridoideae</taxon>
        <taxon>Cynodonteae</taxon>
        <taxon>Eleusininae</taxon>
        <taxon>Eleusine</taxon>
    </lineage>
</organism>
<dbReference type="FunFam" id="3.30.430.20:FF:000016">
    <property type="entry name" value="Cysteine-rich receptor-like protein kinase 10"/>
    <property type="match status" value="1"/>
</dbReference>
<evidence type="ECO:0000256" key="2">
    <source>
        <dbReference type="ARBA" id="ARBA00022737"/>
    </source>
</evidence>
<proteinExistence type="predicted"/>